<dbReference type="KEGG" id="qsa:O6P43_027959"/>
<feature type="transmembrane region" description="Helical" evidence="1">
    <location>
        <begin position="131"/>
        <end position="150"/>
    </location>
</feature>
<evidence type="ECO:0000256" key="2">
    <source>
        <dbReference type="SAM" id="SignalP"/>
    </source>
</evidence>
<dbReference type="Proteomes" id="UP001163823">
    <property type="component" value="Chromosome 11"/>
</dbReference>
<keyword evidence="1" id="KW-0812">Transmembrane</keyword>
<feature type="chain" id="PRO_5042190561" evidence="2">
    <location>
        <begin position="19"/>
        <end position="154"/>
    </location>
</feature>
<evidence type="ECO:0000256" key="1">
    <source>
        <dbReference type="SAM" id="Phobius"/>
    </source>
</evidence>
<protein>
    <submittedName>
        <fullName evidence="3">Histone-lysine N-methyltransferase, H3 lysine-4 specific like</fullName>
    </submittedName>
</protein>
<accession>A0AAD7L615</accession>
<dbReference type="EMBL" id="JARAOO010000011">
    <property type="protein sequence ID" value="KAJ7951999.1"/>
    <property type="molecule type" value="Genomic_DNA"/>
</dbReference>
<comment type="caution">
    <text evidence="3">The sequence shown here is derived from an EMBL/GenBank/DDBJ whole genome shotgun (WGS) entry which is preliminary data.</text>
</comment>
<keyword evidence="2" id="KW-0732">Signal</keyword>
<organism evidence="3 4">
    <name type="scientific">Quillaja saponaria</name>
    <name type="common">Soap bark tree</name>
    <dbReference type="NCBI Taxonomy" id="32244"/>
    <lineage>
        <taxon>Eukaryota</taxon>
        <taxon>Viridiplantae</taxon>
        <taxon>Streptophyta</taxon>
        <taxon>Embryophyta</taxon>
        <taxon>Tracheophyta</taxon>
        <taxon>Spermatophyta</taxon>
        <taxon>Magnoliopsida</taxon>
        <taxon>eudicotyledons</taxon>
        <taxon>Gunneridae</taxon>
        <taxon>Pentapetalae</taxon>
        <taxon>rosids</taxon>
        <taxon>fabids</taxon>
        <taxon>Fabales</taxon>
        <taxon>Quillajaceae</taxon>
        <taxon>Quillaja</taxon>
    </lineage>
</organism>
<evidence type="ECO:0000313" key="3">
    <source>
        <dbReference type="EMBL" id="KAJ7951999.1"/>
    </source>
</evidence>
<keyword evidence="1" id="KW-1133">Transmembrane helix</keyword>
<feature type="signal peptide" evidence="2">
    <location>
        <begin position="1"/>
        <end position="18"/>
    </location>
</feature>
<dbReference type="AlphaFoldDB" id="A0AAD7L615"/>
<evidence type="ECO:0000313" key="4">
    <source>
        <dbReference type="Proteomes" id="UP001163823"/>
    </source>
</evidence>
<sequence>MKVRFLTGLFFFISFSQAISSSGLLSFANSEYKDLNLSESKEQSQEVFGKSPLALQKQAKMFTDSYKSINRTIDMHKLIEQRRNEGKYETSSDYSVKSQRGKAGAYGGANVVHRPTPAKNSSVTLLSSPGFWLLTAILFISFSLISVFPVHPFF</sequence>
<keyword evidence="4" id="KW-1185">Reference proteome</keyword>
<proteinExistence type="predicted"/>
<name>A0AAD7L615_QUISA</name>
<keyword evidence="1" id="KW-0472">Membrane</keyword>
<reference evidence="3" key="1">
    <citation type="journal article" date="2023" name="Science">
        <title>Elucidation of the pathway for biosynthesis of saponin adjuvants from the soapbark tree.</title>
        <authorList>
            <person name="Reed J."/>
            <person name="Orme A."/>
            <person name="El-Demerdash A."/>
            <person name="Owen C."/>
            <person name="Martin L.B.B."/>
            <person name="Misra R.C."/>
            <person name="Kikuchi S."/>
            <person name="Rejzek M."/>
            <person name="Martin A.C."/>
            <person name="Harkess A."/>
            <person name="Leebens-Mack J."/>
            <person name="Louveau T."/>
            <person name="Stephenson M.J."/>
            <person name="Osbourn A."/>
        </authorList>
    </citation>
    <scope>NUCLEOTIDE SEQUENCE</scope>
    <source>
        <strain evidence="3">S10</strain>
    </source>
</reference>
<gene>
    <name evidence="3" type="ORF">O6P43_027959</name>
</gene>